<evidence type="ECO:0000256" key="1">
    <source>
        <dbReference type="SAM" id="Phobius"/>
    </source>
</evidence>
<protein>
    <submittedName>
        <fullName evidence="2">Uncharacterized protein</fullName>
    </submittedName>
</protein>
<keyword evidence="1" id="KW-0472">Membrane</keyword>
<gene>
    <name evidence="2" type="ORF">SAMN04488113_1518</name>
</gene>
<dbReference type="AlphaFoldDB" id="A0A1H6VCG8"/>
<feature type="transmembrane region" description="Helical" evidence="1">
    <location>
        <begin position="82"/>
        <end position="101"/>
    </location>
</feature>
<reference evidence="3" key="1">
    <citation type="submission" date="2016-10" db="EMBL/GenBank/DDBJ databases">
        <authorList>
            <person name="Varghese N."/>
            <person name="Submissions S."/>
        </authorList>
    </citation>
    <scope>NUCLEOTIDE SEQUENCE [LARGE SCALE GENOMIC DNA]</scope>
    <source>
        <strain evidence="3">DSM 25751</strain>
    </source>
</reference>
<dbReference type="Proteomes" id="UP000198564">
    <property type="component" value="Unassembled WGS sequence"/>
</dbReference>
<name>A0A1H6VCG8_9LACT</name>
<evidence type="ECO:0000313" key="2">
    <source>
        <dbReference type="EMBL" id="SEJ02271.1"/>
    </source>
</evidence>
<dbReference type="OrthoDB" id="9554375at2"/>
<dbReference type="InterPro" id="IPR045620">
    <property type="entry name" value="DUF6442"/>
</dbReference>
<feature type="transmembrane region" description="Helical" evidence="1">
    <location>
        <begin position="31"/>
        <end position="48"/>
    </location>
</feature>
<dbReference type="RefSeq" id="WP_091636512.1">
    <property type="nucleotide sequence ID" value="NZ_FNYW01000051.1"/>
</dbReference>
<evidence type="ECO:0000313" key="3">
    <source>
        <dbReference type="Proteomes" id="UP000198564"/>
    </source>
</evidence>
<keyword evidence="1" id="KW-1133">Transmembrane helix</keyword>
<organism evidence="2 3">
    <name type="scientific">Alkalibacterium gilvum</name>
    <dbReference type="NCBI Taxonomy" id="1130080"/>
    <lineage>
        <taxon>Bacteria</taxon>
        <taxon>Bacillati</taxon>
        <taxon>Bacillota</taxon>
        <taxon>Bacilli</taxon>
        <taxon>Lactobacillales</taxon>
        <taxon>Carnobacteriaceae</taxon>
        <taxon>Alkalibacterium</taxon>
    </lineage>
</organism>
<keyword evidence="3" id="KW-1185">Reference proteome</keyword>
<accession>A0A1H6VCG8</accession>
<keyword evidence="1" id="KW-0812">Transmembrane</keyword>
<sequence length="106" mass="11834">MNKDNILEKAKKENLINDEAKNNKSKIGKQWGLAAANIIIFAIIIINYMNSKDISHLFAICGAYVGFEHMGKYFANKEKTDLLASLGGMLILVGSSVLWLANLWNF</sequence>
<proteinExistence type="predicted"/>
<dbReference type="Pfam" id="PF20040">
    <property type="entry name" value="DUF6442"/>
    <property type="match status" value="1"/>
</dbReference>
<dbReference type="EMBL" id="FNYW01000051">
    <property type="protein sequence ID" value="SEJ02271.1"/>
    <property type="molecule type" value="Genomic_DNA"/>
</dbReference>